<protein>
    <submittedName>
        <fullName evidence="2">Uncharacterized protein</fullName>
    </submittedName>
</protein>
<sequence>MDVRAYVRAPAQQLRKKSRDELTSVFRTEPSHRPKPSPYPLARAQSSMEDTFPFYPENAAEWSHGAQAAYSALSRVS</sequence>
<proteinExistence type="predicted"/>
<dbReference type="AlphaFoldDB" id="A0A4Y9ZF90"/>
<name>A0A4Y9ZF90_9AGAM</name>
<evidence type="ECO:0000313" key="2">
    <source>
        <dbReference type="EMBL" id="TFY72438.1"/>
    </source>
</evidence>
<feature type="region of interest" description="Disordered" evidence="1">
    <location>
        <begin position="8"/>
        <end position="41"/>
    </location>
</feature>
<comment type="caution">
    <text evidence="2">The sequence shown here is derived from an EMBL/GenBank/DDBJ whole genome shotgun (WGS) entry which is preliminary data.</text>
</comment>
<accession>A0A4Y9ZF90</accession>
<dbReference type="EMBL" id="SEOQ01000014">
    <property type="protein sequence ID" value="TFY72438.1"/>
    <property type="molecule type" value="Genomic_DNA"/>
</dbReference>
<evidence type="ECO:0000256" key="1">
    <source>
        <dbReference type="SAM" id="MobiDB-lite"/>
    </source>
</evidence>
<evidence type="ECO:0000313" key="3">
    <source>
        <dbReference type="Proteomes" id="UP000298327"/>
    </source>
</evidence>
<reference evidence="2 3" key="1">
    <citation type="submission" date="2019-02" db="EMBL/GenBank/DDBJ databases">
        <title>Genome sequencing of the rare red list fungi Dentipellis fragilis.</title>
        <authorList>
            <person name="Buettner E."/>
            <person name="Kellner H."/>
        </authorList>
    </citation>
    <scope>NUCLEOTIDE SEQUENCE [LARGE SCALE GENOMIC DNA]</scope>
    <source>
        <strain evidence="2 3">DSM 105465</strain>
    </source>
</reference>
<organism evidence="2 3">
    <name type="scientific">Dentipellis fragilis</name>
    <dbReference type="NCBI Taxonomy" id="205917"/>
    <lineage>
        <taxon>Eukaryota</taxon>
        <taxon>Fungi</taxon>
        <taxon>Dikarya</taxon>
        <taxon>Basidiomycota</taxon>
        <taxon>Agaricomycotina</taxon>
        <taxon>Agaricomycetes</taxon>
        <taxon>Russulales</taxon>
        <taxon>Hericiaceae</taxon>
        <taxon>Dentipellis</taxon>
    </lineage>
</organism>
<gene>
    <name evidence="2" type="ORF">EVG20_g537</name>
</gene>
<dbReference type="Proteomes" id="UP000298327">
    <property type="component" value="Unassembled WGS sequence"/>
</dbReference>
<keyword evidence="3" id="KW-1185">Reference proteome</keyword>